<dbReference type="PRINTS" id="PR00081">
    <property type="entry name" value="GDHRDH"/>
</dbReference>
<keyword evidence="2" id="KW-1185">Reference proteome</keyword>
<evidence type="ECO:0000313" key="2">
    <source>
        <dbReference type="Proteomes" id="UP001321473"/>
    </source>
</evidence>
<sequence length="130" mass="13741">MFVLHRQARDATPYNMSKAAMDHLTRCTAFENAPYGIRVNAVNPGVISTPLVKAPDVSDDQHKELLQQMAASAHALGRVGQPEEVARGIAFLASDDASFVTGITMPVDGGLLLISPLPSPTLRDSVSGSA</sequence>
<dbReference type="SUPFAM" id="SSF51735">
    <property type="entry name" value="NAD(P)-binding Rossmann-fold domains"/>
    <property type="match status" value="1"/>
</dbReference>
<accession>A0AAQ4D1L6</accession>
<dbReference type="Gene3D" id="3.40.50.720">
    <property type="entry name" value="NAD(P)-binding Rossmann-like Domain"/>
    <property type="match status" value="1"/>
</dbReference>
<reference evidence="1 2" key="1">
    <citation type="journal article" date="2023" name="Arcadia Sci">
        <title>De novo assembly of a long-read Amblyomma americanum tick genome.</title>
        <authorList>
            <person name="Chou S."/>
            <person name="Poskanzer K.E."/>
            <person name="Rollins M."/>
            <person name="Thuy-Boun P.S."/>
        </authorList>
    </citation>
    <scope>NUCLEOTIDE SEQUENCE [LARGE SCALE GENOMIC DNA]</scope>
    <source>
        <strain evidence="1">F_SG_1</strain>
        <tissue evidence="1">Salivary glands</tissue>
    </source>
</reference>
<dbReference type="AlphaFoldDB" id="A0AAQ4D1L6"/>
<gene>
    <name evidence="1" type="ORF">V5799_000940</name>
</gene>
<name>A0AAQ4D1L6_AMBAM</name>
<protein>
    <submittedName>
        <fullName evidence="1">Uncharacterized protein</fullName>
    </submittedName>
</protein>
<comment type="caution">
    <text evidence="1">The sequence shown here is derived from an EMBL/GenBank/DDBJ whole genome shotgun (WGS) entry which is preliminary data.</text>
</comment>
<dbReference type="PANTHER" id="PTHR43975:SF2">
    <property type="entry name" value="EG:BACR7A4.14 PROTEIN-RELATED"/>
    <property type="match status" value="1"/>
</dbReference>
<dbReference type="Proteomes" id="UP001321473">
    <property type="component" value="Unassembled WGS sequence"/>
</dbReference>
<dbReference type="InterPro" id="IPR002347">
    <property type="entry name" value="SDR_fam"/>
</dbReference>
<dbReference type="InterPro" id="IPR036291">
    <property type="entry name" value="NAD(P)-bd_dom_sf"/>
</dbReference>
<dbReference type="Pfam" id="PF13561">
    <property type="entry name" value="adh_short_C2"/>
    <property type="match status" value="1"/>
</dbReference>
<evidence type="ECO:0000313" key="1">
    <source>
        <dbReference type="EMBL" id="KAK8756356.1"/>
    </source>
</evidence>
<dbReference type="EMBL" id="JARKHS020036300">
    <property type="protein sequence ID" value="KAK8756356.1"/>
    <property type="molecule type" value="Genomic_DNA"/>
</dbReference>
<dbReference type="PANTHER" id="PTHR43975">
    <property type="entry name" value="ZGC:101858"/>
    <property type="match status" value="1"/>
</dbReference>
<proteinExistence type="predicted"/>
<organism evidence="1 2">
    <name type="scientific">Amblyomma americanum</name>
    <name type="common">Lone star tick</name>
    <dbReference type="NCBI Taxonomy" id="6943"/>
    <lineage>
        <taxon>Eukaryota</taxon>
        <taxon>Metazoa</taxon>
        <taxon>Ecdysozoa</taxon>
        <taxon>Arthropoda</taxon>
        <taxon>Chelicerata</taxon>
        <taxon>Arachnida</taxon>
        <taxon>Acari</taxon>
        <taxon>Parasitiformes</taxon>
        <taxon>Ixodida</taxon>
        <taxon>Ixodoidea</taxon>
        <taxon>Ixodidae</taxon>
        <taxon>Amblyomminae</taxon>
        <taxon>Amblyomma</taxon>
    </lineage>
</organism>